<dbReference type="PANTHER" id="PTHR33990">
    <property type="entry name" value="PROTEIN YJDN-RELATED"/>
    <property type="match status" value="1"/>
</dbReference>
<dbReference type="Proteomes" id="UP000256486">
    <property type="component" value="Unassembled WGS sequence"/>
</dbReference>
<dbReference type="RefSeq" id="WP_116414397.1">
    <property type="nucleotide sequence ID" value="NZ_NBWZ01000001.1"/>
</dbReference>
<reference evidence="2 3" key="1">
    <citation type="submission" date="2017-04" db="EMBL/GenBank/DDBJ databases">
        <title>Comparative genome analysis of Subtercola boreus.</title>
        <authorList>
            <person name="Cho Y.-J."/>
            <person name="Cho A."/>
            <person name="Kim O.-S."/>
            <person name="Lee J.-I."/>
        </authorList>
    </citation>
    <scope>NUCLEOTIDE SEQUENCE [LARGE SCALE GENOMIC DNA]</scope>
    <source>
        <strain evidence="2 3">K300</strain>
    </source>
</reference>
<sequence length="158" mass="17420">MQAISPFLWFDDQAEQAAEFYVSIFDNSAITNVSRYPDGSPYPAGTAMGVSFVLDGLEFQALNAGPMFHFTEAISFFVSAETQERIDYLWEALLAGGGTPSQCGWLKDRFGLSWQIVPPALGQLLGDPDPEKSSRTMQAMMTMQKIVIADLQRAHDGE</sequence>
<dbReference type="OrthoDB" id="9806473at2"/>
<evidence type="ECO:0000313" key="3">
    <source>
        <dbReference type="Proteomes" id="UP000256486"/>
    </source>
</evidence>
<dbReference type="Pfam" id="PF06983">
    <property type="entry name" value="3-dmu-9_3-mt"/>
    <property type="match status" value="1"/>
</dbReference>
<evidence type="ECO:0000313" key="2">
    <source>
        <dbReference type="EMBL" id="RFA09002.1"/>
    </source>
</evidence>
<proteinExistence type="predicted"/>
<dbReference type="CDD" id="cd06588">
    <property type="entry name" value="PhnB_like"/>
    <property type="match status" value="1"/>
</dbReference>
<dbReference type="SUPFAM" id="SSF54593">
    <property type="entry name" value="Glyoxalase/Bleomycin resistance protein/Dihydroxybiphenyl dioxygenase"/>
    <property type="match status" value="1"/>
</dbReference>
<dbReference type="PANTHER" id="PTHR33990:SF2">
    <property type="entry name" value="PHNB-LIKE DOMAIN-CONTAINING PROTEIN"/>
    <property type="match status" value="1"/>
</dbReference>
<dbReference type="PIRSF" id="PIRSF021700">
    <property type="entry name" value="3_dmu_93_MTrfase"/>
    <property type="match status" value="1"/>
</dbReference>
<gene>
    <name evidence="2" type="ORF">B7R54_07035</name>
</gene>
<dbReference type="InterPro" id="IPR029068">
    <property type="entry name" value="Glyas_Bleomycin-R_OHBP_Dase"/>
</dbReference>
<dbReference type="InterPro" id="IPR009725">
    <property type="entry name" value="3_dmu_93_MTrfase"/>
</dbReference>
<feature type="domain" description="PhnB-like" evidence="1">
    <location>
        <begin position="3"/>
        <end position="117"/>
    </location>
</feature>
<organism evidence="2 3">
    <name type="scientific">Subtercola boreus</name>
    <dbReference type="NCBI Taxonomy" id="120213"/>
    <lineage>
        <taxon>Bacteria</taxon>
        <taxon>Bacillati</taxon>
        <taxon>Actinomycetota</taxon>
        <taxon>Actinomycetes</taxon>
        <taxon>Micrococcales</taxon>
        <taxon>Microbacteriaceae</taxon>
        <taxon>Subtercola</taxon>
    </lineage>
</organism>
<name>A0A3E0VGG2_9MICO</name>
<keyword evidence="3" id="KW-1185">Reference proteome</keyword>
<accession>A0A3E0VGG2</accession>
<dbReference type="InterPro" id="IPR028973">
    <property type="entry name" value="PhnB-like"/>
</dbReference>
<dbReference type="Gene3D" id="3.10.180.10">
    <property type="entry name" value="2,3-Dihydroxybiphenyl 1,2-Dioxygenase, domain 1"/>
    <property type="match status" value="1"/>
</dbReference>
<comment type="caution">
    <text evidence="2">The sequence shown here is derived from an EMBL/GenBank/DDBJ whole genome shotgun (WGS) entry which is preliminary data.</text>
</comment>
<evidence type="ECO:0000259" key="1">
    <source>
        <dbReference type="Pfam" id="PF06983"/>
    </source>
</evidence>
<protein>
    <recommendedName>
        <fullName evidence="1">PhnB-like domain-containing protein</fullName>
    </recommendedName>
</protein>
<dbReference type="AlphaFoldDB" id="A0A3E0VGG2"/>
<dbReference type="EMBL" id="NBWZ01000001">
    <property type="protein sequence ID" value="RFA09002.1"/>
    <property type="molecule type" value="Genomic_DNA"/>
</dbReference>